<dbReference type="Gene3D" id="3.40.50.720">
    <property type="entry name" value="NAD(P)-binding Rossmann-like Domain"/>
    <property type="match status" value="1"/>
</dbReference>
<evidence type="ECO:0000256" key="1">
    <source>
        <dbReference type="ARBA" id="ARBA00000083"/>
    </source>
</evidence>
<evidence type="ECO:0000256" key="4">
    <source>
        <dbReference type="ARBA" id="ARBA00007637"/>
    </source>
</evidence>
<evidence type="ECO:0000256" key="5">
    <source>
        <dbReference type="ARBA" id="ARBA00013189"/>
    </source>
</evidence>
<keyword evidence="8" id="KW-0413">Isomerase</keyword>
<feature type="domain" description="NAD-dependent epimerase/dehydratase" evidence="12">
    <location>
        <begin position="4"/>
        <end position="241"/>
    </location>
</feature>
<dbReference type="GO" id="GO:0003978">
    <property type="term" value="F:UDP-glucose 4-epimerase activity"/>
    <property type="evidence" value="ECO:0007669"/>
    <property type="project" value="UniProtKB-EC"/>
</dbReference>
<comment type="pathway">
    <text evidence="3">Carbohydrate metabolism; galactose metabolism.</text>
</comment>
<gene>
    <name evidence="13" type="ORF">SAMN05216268_101573</name>
</gene>
<dbReference type="PANTHER" id="PTHR43725:SF53">
    <property type="entry name" value="UDP-ARABINOSE 4-EPIMERASE 1"/>
    <property type="match status" value="1"/>
</dbReference>
<dbReference type="EMBL" id="FRBK01000001">
    <property type="protein sequence ID" value="SHK86173.1"/>
    <property type="molecule type" value="Genomic_DNA"/>
</dbReference>
<dbReference type="GO" id="GO:0033499">
    <property type="term" value="P:galactose catabolic process via UDP-galactose, Leloir pathway"/>
    <property type="evidence" value="ECO:0007669"/>
    <property type="project" value="TreeGrafter"/>
</dbReference>
<evidence type="ECO:0000259" key="12">
    <source>
        <dbReference type="Pfam" id="PF01370"/>
    </source>
</evidence>
<comment type="cofactor">
    <cofactor evidence="2">
        <name>NAD(+)</name>
        <dbReference type="ChEBI" id="CHEBI:57540"/>
    </cofactor>
</comment>
<accession>A0A9X8MK07</accession>
<protein>
    <recommendedName>
        <fullName evidence="6">UDP-glucose 4-epimerase</fullName>
        <ecNumber evidence="5">5.1.3.2</ecNumber>
    </recommendedName>
    <alternativeName>
        <fullName evidence="11">Galactowaldenase</fullName>
    </alternativeName>
    <alternativeName>
        <fullName evidence="10">UDP-galactose 4-epimerase</fullName>
    </alternativeName>
</protein>
<comment type="similarity">
    <text evidence="4">Belongs to the NAD(P)-dependent epimerase/dehydratase family.</text>
</comment>
<sequence length="328" mass="35264">MSYLITGGAGYIGAHVVRALRQAGETVVVLDDLTTGVRARVPEEVPLVVGSTLDRAVLDATIAEHGVTDVVHLAAKKQVGESVEMPLHYYRENVHGLQTLLEAMAAGGVPRFVFSSSAAVYGMPDVDLVTEDTPCVPINPYGETKLVGEWMARAAGKAHGISTACLRYFNVAGTATPELADTGVFNIVPMVFERLTQGAAPRIFGDDYDTPDGTCIRDYIHVADLADAHVAAARKLAEPGPVRDLTLNIGRGEGVSVREMVDLIAEITDHRGVVPEVTPRRAGDPARVVAAADRINKELGWEARHDVRDMITSAWAGWQHHHPESRQG</sequence>
<evidence type="ECO:0000313" key="14">
    <source>
        <dbReference type="Proteomes" id="UP000184388"/>
    </source>
</evidence>
<keyword evidence="9" id="KW-0119">Carbohydrate metabolism</keyword>
<evidence type="ECO:0000256" key="8">
    <source>
        <dbReference type="ARBA" id="ARBA00023235"/>
    </source>
</evidence>
<dbReference type="InterPro" id="IPR001509">
    <property type="entry name" value="Epimerase_deHydtase"/>
</dbReference>
<dbReference type="Proteomes" id="UP000184388">
    <property type="component" value="Unassembled WGS sequence"/>
</dbReference>
<evidence type="ECO:0000313" key="13">
    <source>
        <dbReference type="EMBL" id="SHK86173.1"/>
    </source>
</evidence>
<organism evidence="13 14">
    <name type="scientific">Streptomyces yunnanensis</name>
    <dbReference type="NCBI Taxonomy" id="156453"/>
    <lineage>
        <taxon>Bacteria</taxon>
        <taxon>Bacillati</taxon>
        <taxon>Actinomycetota</taxon>
        <taxon>Actinomycetes</taxon>
        <taxon>Kitasatosporales</taxon>
        <taxon>Streptomycetaceae</taxon>
        <taxon>Streptomyces</taxon>
    </lineage>
</organism>
<evidence type="ECO:0000256" key="9">
    <source>
        <dbReference type="ARBA" id="ARBA00023277"/>
    </source>
</evidence>
<comment type="catalytic activity">
    <reaction evidence="1">
        <text>UDP-alpha-D-glucose = UDP-alpha-D-galactose</text>
        <dbReference type="Rhea" id="RHEA:22168"/>
        <dbReference type="ChEBI" id="CHEBI:58885"/>
        <dbReference type="ChEBI" id="CHEBI:66914"/>
        <dbReference type="EC" id="5.1.3.2"/>
    </reaction>
</comment>
<proteinExistence type="inferred from homology"/>
<comment type="caution">
    <text evidence="13">The sequence shown here is derived from an EMBL/GenBank/DDBJ whole genome shotgun (WGS) entry which is preliminary data.</text>
</comment>
<dbReference type="EC" id="5.1.3.2" evidence="5"/>
<dbReference type="PANTHER" id="PTHR43725">
    <property type="entry name" value="UDP-GLUCOSE 4-EPIMERASE"/>
    <property type="match status" value="1"/>
</dbReference>
<dbReference type="NCBIfam" id="TIGR01179">
    <property type="entry name" value="galE"/>
    <property type="match status" value="1"/>
</dbReference>
<evidence type="ECO:0000256" key="2">
    <source>
        <dbReference type="ARBA" id="ARBA00001911"/>
    </source>
</evidence>
<keyword evidence="7" id="KW-0520">NAD</keyword>
<dbReference type="AlphaFoldDB" id="A0A9X8MK07"/>
<evidence type="ECO:0000256" key="10">
    <source>
        <dbReference type="ARBA" id="ARBA00031367"/>
    </source>
</evidence>
<name>A0A9X8MK07_9ACTN</name>
<dbReference type="RefSeq" id="WP_073442466.1">
    <property type="nucleotide sequence ID" value="NZ_FRBK01000001.1"/>
</dbReference>
<dbReference type="SUPFAM" id="SSF51735">
    <property type="entry name" value="NAD(P)-binding Rossmann-fold domains"/>
    <property type="match status" value="1"/>
</dbReference>
<evidence type="ECO:0000256" key="7">
    <source>
        <dbReference type="ARBA" id="ARBA00023027"/>
    </source>
</evidence>
<evidence type="ECO:0000256" key="11">
    <source>
        <dbReference type="ARBA" id="ARBA00033067"/>
    </source>
</evidence>
<dbReference type="Pfam" id="PF01370">
    <property type="entry name" value="Epimerase"/>
    <property type="match status" value="1"/>
</dbReference>
<dbReference type="InterPro" id="IPR005886">
    <property type="entry name" value="UDP_G4E"/>
</dbReference>
<reference evidence="14" key="1">
    <citation type="submission" date="2016-11" db="EMBL/GenBank/DDBJ databases">
        <authorList>
            <person name="Jaros S."/>
            <person name="Januszkiewicz K."/>
            <person name="Wedrychowicz H."/>
        </authorList>
    </citation>
    <scope>NUCLEOTIDE SEQUENCE [LARGE SCALE GENOMIC DNA]</scope>
    <source>
        <strain evidence="14">CGMCC 4.3555</strain>
    </source>
</reference>
<dbReference type="InterPro" id="IPR036291">
    <property type="entry name" value="NAD(P)-bd_dom_sf"/>
</dbReference>
<dbReference type="Gene3D" id="3.90.25.10">
    <property type="entry name" value="UDP-galactose 4-epimerase, domain 1"/>
    <property type="match status" value="1"/>
</dbReference>
<evidence type="ECO:0000256" key="3">
    <source>
        <dbReference type="ARBA" id="ARBA00004947"/>
    </source>
</evidence>
<evidence type="ECO:0000256" key="6">
    <source>
        <dbReference type="ARBA" id="ARBA00018569"/>
    </source>
</evidence>